<evidence type="ECO:0000313" key="2">
    <source>
        <dbReference type="EMBL" id="WWO39511.1"/>
    </source>
</evidence>
<dbReference type="InterPro" id="IPR010665">
    <property type="entry name" value="DUF1240"/>
</dbReference>
<dbReference type="Proteomes" id="UP001379444">
    <property type="component" value="Chromosome"/>
</dbReference>
<keyword evidence="1" id="KW-1133">Transmembrane helix</keyword>
<keyword evidence="3" id="KW-1185">Reference proteome</keyword>
<name>A0ABZ2GCC3_9GAMM</name>
<feature type="transmembrane region" description="Helical" evidence="1">
    <location>
        <begin position="7"/>
        <end position="27"/>
    </location>
</feature>
<dbReference type="RefSeq" id="WP_264496502.1">
    <property type="nucleotide sequence ID" value="NZ_CP109947.1"/>
</dbReference>
<evidence type="ECO:0000256" key="1">
    <source>
        <dbReference type="SAM" id="Phobius"/>
    </source>
</evidence>
<feature type="transmembrane region" description="Helical" evidence="1">
    <location>
        <begin position="47"/>
        <end position="69"/>
    </location>
</feature>
<reference evidence="2 3" key="1">
    <citation type="journal article" date="2024" name="Front. Plant Sci.">
        <title>Comprehensive phenomic and genomic studies of the species, Pectobacterium cacticida and proposal for reclassification as Alcorniella cacticida comb. nov.</title>
        <authorList>
            <person name="Jonca J."/>
            <person name="Pirhonen M."/>
            <person name="Waleron M.M."/>
            <person name="Gawor J."/>
            <person name="Mrozik A."/>
            <person name="Smoktunowicz M."/>
            <person name="Waleron K."/>
            <person name="Waleron M."/>
        </authorList>
    </citation>
    <scope>NUCLEOTIDE SEQUENCE [LARGE SCALE GENOMIC DNA]</scope>
    <source>
        <strain evidence="2 3">DPMP6</strain>
    </source>
</reference>
<gene>
    <name evidence="2" type="ORF">QNA12_05795</name>
</gene>
<accession>A0ABZ2GCC3</accession>
<feature type="transmembrane region" description="Helical" evidence="1">
    <location>
        <begin position="81"/>
        <end position="102"/>
    </location>
</feature>
<keyword evidence="1" id="KW-0472">Membrane</keyword>
<proteinExistence type="predicted"/>
<dbReference type="Pfam" id="PF06836">
    <property type="entry name" value="DUF1240"/>
    <property type="match status" value="1"/>
</dbReference>
<dbReference type="EMBL" id="CP125967">
    <property type="protein sequence ID" value="WWO39511.1"/>
    <property type="molecule type" value="Genomic_DNA"/>
</dbReference>
<evidence type="ECO:0000313" key="3">
    <source>
        <dbReference type="Proteomes" id="UP001379444"/>
    </source>
</evidence>
<organism evidence="2 3">
    <name type="scientific">Pectobacterium cacticida</name>
    <dbReference type="NCBI Taxonomy" id="69221"/>
    <lineage>
        <taxon>Bacteria</taxon>
        <taxon>Pseudomonadati</taxon>
        <taxon>Pseudomonadota</taxon>
        <taxon>Gammaproteobacteria</taxon>
        <taxon>Enterobacterales</taxon>
        <taxon>Pectobacteriaceae</taxon>
        <taxon>Pectobacterium</taxon>
    </lineage>
</organism>
<sequence>MVKINRPFYFIYSILVFFITCFVSWLSLRGYVAFFQLSDVVFFSWKLGLVVFGAPLVFQISYFCFFSAIKNQPIKMNNKVSNILVLLALSGVVISFFSSLYISHSLNEQGYTTCPKHSWMDPNKYVKDIALCNEW</sequence>
<keyword evidence="1" id="KW-0812">Transmembrane</keyword>
<protein>
    <submittedName>
        <fullName evidence="2">DUF1240 domain-containing protein</fullName>
    </submittedName>
</protein>